<evidence type="ECO:0008006" key="5">
    <source>
        <dbReference type="Google" id="ProtNLM"/>
    </source>
</evidence>
<feature type="region of interest" description="Disordered" evidence="1">
    <location>
        <begin position="157"/>
        <end position="232"/>
    </location>
</feature>
<feature type="transmembrane region" description="Helical" evidence="2">
    <location>
        <begin position="6"/>
        <end position="24"/>
    </location>
</feature>
<keyword evidence="2" id="KW-1133">Transmembrane helix</keyword>
<evidence type="ECO:0000313" key="4">
    <source>
        <dbReference type="Proteomes" id="UP001445335"/>
    </source>
</evidence>
<name>A0AAW1RFV0_9CHLO</name>
<evidence type="ECO:0000256" key="2">
    <source>
        <dbReference type="SAM" id="Phobius"/>
    </source>
</evidence>
<dbReference type="EMBL" id="JALJOU010000041">
    <property type="protein sequence ID" value="KAK9832484.1"/>
    <property type="molecule type" value="Genomic_DNA"/>
</dbReference>
<comment type="caution">
    <text evidence="3">The sequence shown here is derived from an EMBL/GenBank/DDBJ whole genome shotgun (WGS) entry which is preliminary data.</text>
</comment>
<feature type="transmembrane region" description="Helical" evidence="2">
    <location>
        <begin position="36"/>
        <end position="56"/>
    </location>
</feature>
<dbReference type="InterPro" id="IPR010004">
    <property type="entry name" value="Uncharacterised_Ycf66"/>
</dbReference>
<feature type="compositionally biased region" description="Basic and acidic residues" evidence="1">
    <location>
        <begin position="99"/>
        <end position="108"/>
    </location>
</feature>
<sequence length="232" mass="25540">MVNVDFSPALVLGMGFVACGLSLYQLRRIQPELSRDFDVVVSSIAIFSGGILVFQGWRLDPLLLFCQLLTAGTALGFALEALRLRQQTQANPVTDERLRFELRPDVGDRQPQSDISLPEPGEASYGQWSGGAAGPGWPRAQQWQDNVYPAEYDIPAERGSGAEAGSYQGYDAAPSDLGQPGEWTSDGGYRPSYLDSRYDDRPEERSAGSDRPGQWGRSWTSRIDVEASDDWD</sequence>
<feature type="region of interest" description="Disordered" evidence="1">
    <location>
        <begin position="99"/>
        <end position="140"/>
    </location>
</feature>
<keyword evidence="4" id="KW-1185">Reference proteome</keyword>
<proteinExistence type="predicted"/>
<gene>
    <name evidence="3" type="ORF">WJX81_001075</name>
</gene>
<accession>A0AAW1RFV0</accession>
<feature type="compositionally biased region" description="Basic and acidic residues" evidence="1">
    <location>
        <begin position="196"/>
        <end position="208"/>
    </location>
</feature>
<dbReference type="Pfam" id="PF07444">
    <property type="entry name" value="Ycf66_N"/>
    <property type="match status" value="1"/>
</dbReference>
<reference evidence="3 4" key="1">
    <citation type="journal article" date="2024" name="Nat. Commun.">
        <title>Phylogenomics reveals the evolutionary origins of lichenization in chlorophyte algae.</title>
        <authorList>
            <person name="Puginier C."/>
            <person name="Libourel C."/>
            <person name="Otte J."/>
            <person name="Skaloud P."/>
            <person name="Haon M."/>
            <person name="Grisel S."/>
            <person name="Petersen M."/>
            <person name="Berrin J.G."/>
            <person name="Delaux P.M."/>
            <person name="Dal Grande F."/>
            <person name="Keller J."/>
        </authorList>
    </citation>
    <scope>NUCLEOTIDE SEQUENCE [LARGE SCALE GENOMIC DNA]</scope>
    <source>
        <strain evidence="3 4">SAG 245.80</strain>
    </source>
</reference>
<dbReference type="Proteomes" id="UP001445335">
    <property type="component" value="Unassembled WGS sequence"/>
</dbReference>
<protein>
    <recommendedName>
        <fullName evidence="5">Ycf66</fullName>
    </recommendedName>
</protein>
<keyword evidence="2" id="KW-0812">Transmembrane</keyword>
<keyword evidence="2" id="KW-0472">Membrane</keyword>
<dbReference type="AlphaFoldDB" id="A0AAW1RFV0"/>
<evidence type="ECO:0000256" key="1">
    <source>
        <dbReference type="SAM" id="MobiDB-lite"/>
    </source>
</evidence>
<organism evidence="3 4">
    <name type="scientific">Elliptochloris bilobata</name>
    <dbReference type="NCBI Taxonomy" id="381761"/>
    <lineage>
        <taxon>Eukaryota</taxon>
        <taxon>Viridiplantae</taxon>
        <taxon>Chlorophyta</taxon>
        <taxon>core chlorophytes</taxon>
        <taxon>Trebouxiophyceae</taxon>
        <taxon>Trebouxiophyceae incertae sedis</taxon>
        <taxon>Elliptochloris clade</taxon>
        <taxon>Elliptochloris</taxon>
    </lineage>
</organism>
<evidence type="ECO:0000313" key="3">
    <source>
        <dbReference type="EMBL" id="KAK9832484.1"/>
    </source>
</evidence>